<feature type="compositionally biased region" description="Basic and acidic residues" evidence="3">
    <location>
        <begin position="69"/>
        <end position="88"/>
    </location>
</feature>
<protein>
    <recommendedName>
        <fullName evidence="4">DNA methylase N-4/N-6 domain-containing protein</fullName>
    </recommendedName>
</protein>
<dbReference type="Pfam" id="PF01555">
    <property type="entry name" value="N6_N4_Mtase"/>
    <property type="match status" value="1"/>
</dbReference>
<dbReference type="InterPro" id="IPR001091">
    <property type="entry name" value="RM_Methyltransferase"/>
</dbReference>
<comment type="caution">
    <text evidence="5">The sequence shown here is derived from an EMBL/GenBank/DDBJ whole genome shotgun (WGS) entry which is preliminary data.</text>
</comment>
<dbReference type="InterPro" id="IPR029063">
    <property type="entry name" value="SAM-dependent_MTases_sf"/>
</dbReference>
<keyword evidence="2" id="KW-0808">Transferase</keyword>
<feature type="domain" description="DNA methylase N-4/N-6" evidence="4">
    <location>
        <begin position="465"/>
        <end position="538"/>
    </location>
</feature>
<reference evidence="5" key="1">
    <citation type="journal article" date="2015" name="Nature">
        <title>Complex archaea that bridge the gap between prokaryotes and eukaryotes.</title>
        <authorList>
            <person name="Spang A."/>
            <person name="Saw J.H."/>
            <person name="Jorgensen S.L."/>
            <person name="Zaremba-Niedzwiedzka K."/>
            <person name="Martijn J."/>
            <person name="Lind A.E."/>
            <person name="van Eijk R."/>
            <person name="Schleper C."/>
            <person name="Guy L."/>
            <person name="Ettema T.J."/>
        </authorList>
    </citation>
    <scope>NUCLEOTIDE SEQUENCE</scope>
</reference>
<dbReference type="AlphaFoldDB" id="A0A0F9L0K9"/>
<name>A0A0F9L0K9_9ZZZZ</name>
<dbReference type="GO" id="GO:0032259">
    <property type="term" value="P:methylation"/>
    <property type="evidence" value="ECO:0007669"/>
    <property type="project" value="UniProtKB-KW"/>
</dbReference>
<dbReference type="EMBL" id="LAZR01007096">
    <property type="protein sequence ID" value="KKM87473.1"/>
    <property type="molecule type" value="Genomic_DNA"/>
</dbReference>
<dbReference type="InterPro" id="IPR002941">
    <property type="entry name" value="DNA_methylase_N4/N6"/>
</dbReference>
<dbReference type="CDD" id="cd02440">
    <property type="entry name" value="AdoMet_MTases"/>
    <property type="match status" value="1"/>
</dbReference>
<evidence type="ECO:0000259" key="4">
    <source>
        <dbReference type="Pfam" id="PF01555"/>
    </source>
</evidence>
<accession>A0A0F9L0K9</accession>
<organism evidence="5">
    <name type="scientific">marine sediment metagenome</name>
    <dbReference type="NCBI Taxonomy" id="412755"/>
    <lineage>
        <taxon>unclassified sequences</taxon>
        <taxon>metagenomes</taxon>
        <taxon>ecological metagenomes</taxon>
    </lineage>
</organism>
<evidence type="ECO:0000256" key="3">
    <source>
        <dbReference type="SAM" id="MobiDB-lite"/>
    </source>
</evidence>
<dbReference type="GO" id="GO:0003677">
    <property type="term" value="F:DNA binding"/>
    <property type="evidence" value="ECO:0007669"/>
    <property type="project" value="InterPro"/>
</dbReference>
<evidence type="ECO:0000313" key="5">
    <source>
        <dbReference type="EMBL" id="KKM87473.1"/>
    </source>
</evidence>
<dbReference type="PRINTS" id="PR00508">
    <property type="entry name" value="S21N4MTFRASE"/>
</dbReference>
<gene>
    <name evidence="5" type="ORF">LCGC14_1268500</name>
</gene>
<dbReference type="PANTHER" id="PTHR13370:SF3">
    <property type="entry name" value="TRNA (GUANINE(10)-N2)-METHYLTRANSFERASE HOMOLOG"/>
    <property type="match status" value="1"/>
</dbReference>
<feature type="region of interest" description="Disordered" evidence="3">
    <location>
        <begin position="69"/>
        <end position="96"/>
    </location>
</feature>
<evidence type="ECO:0000256" key="1">
    <source>
        <dbReference type="ARBA" id="ARBA00022603"/>
    </source>
</evidence>
<dbReference type="GO" id="GO:0005737">
    <property type="term" value="C:cytoplasm"/>
    <property type="evidence" value="ECO:0007669"/>
    <property type="project" value="TreeGrafter"/>
</dbReference>
<dbReference type="PANTHER" id="PTHR13370">
    <property type="entry name" value="RNA METHYLASE-RELATED"/>
    <property type="match status" value="1"/>
</dbReference>
<evidence type="ECO:0000256" key="2">
    <source>
        <dbReference type="ARBA" id="ARBA00022679"/>
    </source>
</evidence>
<dbReference type="GO" id="GO:0008170">
    <property type="term" value="F:N-methyltransferase activity"/>
    <property type="evidence" value="ECO:0007669"/>
    <property type="project" value="InterPro"/>
</dbReference>
<sequence length="547" mass="58819">MTLPACYRCKSQPCECKDGITLYCADCRDVLPLLPEGSVDLVCTDPPYGIGFMGKEFDTFKPEVVRQEMKRDTRTQERRQLYGGKESDAPSAAMAAGRYDRSTSANQAFQQWCFDVFTAILPVCKPGAMLASFGGTRTYHRLTCAIEDAGWEIRDCLMYLFGSGFPKSLDVSKAIDKAAGAEREVVGDKLDRPGYHLHEGKGDGCYGAGNGLHAPGTDAREKAATITTPATDAAKAWEGYGTSLKPAYEPIVLAMAPLDGTFANNAIEHGVAGLNIDGGRIPTGDTLTGSGGPCLQFGGQNSRPYQETFEAPGYKQHPSGRWPANLLLSHTEACRQVGVKKVKGDGHFPAARGKGSDVCGPSGHTGQDGLEEKYTDGETVEAWECSDDCPVRLLDEQSGTLQSGKMKAGTRRAAQDHPGSVCYGTYGGLATDHDTPADTDGASRFFYCAKASKSDRGNLPAESLPLFGESVPEFRNTHATVKPLELMRYLLTLLYPPSPDAVCLDPFAGSGTTLVAAKQLGRRAIGIELSEEYCEIAANRLRRKVLF</sequence>
<feature type="region of interest" description="Disordered" evidence="3">
    <location>
        <begin position="352"/>
        <end position="371"/>
    </location>
</feature>
<dbReference type="Gene3D" id="3.40.50.150">
    <property type="entry name" value="Vaccinia Virus protein VP39"/>
    <property type="match status" value="2"/>
</dbReference>
<dbReference type="SUPFAM" id="SSF53335">
    <property type="entry name" value="S-adenosyl-L-methionine-dependent methyltransferases"/>
    <property type="match status" value="1"/>
</dbReference>
<keyword evidence="1" id="KW-0489">Methyltransferase</keyword>
<proteinExistence type="predicted"/>